<evidence type="ECO:0000256" key="2">
    <source>
        <dbReference type="ARBA" id="ARBA00022741"/>
    </source>
</evidence>
<comment type="catalytic activity">
    <reaction evidence="6">
        <text>arsenite(in) + ATP + H2O = arsenite(out) + ADP + phosphate + H(+)</text>
        <dbReference type="Rhea" id="RHEA:11348"/>
        <dbReference type="ChEBI" id="CHEBI:15377"/>
        <dbReference type="ChEBI" id="CHEBI:15378"/>
        <dbReference type="ChEBI" id="CHEBI:29242"/>
        <dbReference type="ChEBI" id="CHEBI:30616"/>
        <dbReference type="ChEBI" id="CHEBI:43474"/>
        <dbReference type="ChEBI" id="CHEBI:456216"/>
        <dbReference type="EC" id="7.3.2.7"/>
    </reaction>
</comment>
<evidence type="ECO:0000256" key="8">
    <source>
        <dbReference type="ARBA" id="ARBA00066752"/>
    </source>
</evidence>
<reference evidence="11 12" key="1">
    <citation type="submission" date="2015-11" db="EMBL/GenBank/DDBJ databases">
        <authorList>
            <person name="Zhang Y."/>
            <person name="Guo Z."/>
        </authorList>
    </citation>
    <scope>NUCLEOTIDE SEQUENCE [LARGE SCALE GENOMIC DNA]</scope>
    <source>
        <strain evidence="11">JGI-4</strain>
    </source>
</reference>
<dbReference type="InterPro" id="IPR025723">
    <property type="entry name" value="ArsA/GET3_ATPase-like"/>
</dbReference>
<organism evidence="11 12">
    <name type="scientific">Candidatus Kryptonium thompsonii</name>
    <dbReference type="NCBI Taxonomy" id="1633631"/>
    <lineage>
        <taxon>Bacteria</taxon>
        <taxon>Pseudomonadati</taxon>
        <taxon>Candidatus Kryptoniota</taxon>
        <taxon>Candidatus Kryptonium</taxon>
    </lineage>
</organism>
<keyword evidence="4" id="KW-0059">Arsenical resistance</keyword>
<dbReference type="EMBL" id="FAOP01000001">
    <property type="protein sequence ID" value="CUU01088.1"/>
    <property type="molecule type" value="Genomic_DNA"/>
</dbReference>
<evidence type="ECO:0000256" key="4">
    <source>
        <dbReference type="ARBA" id="ARBA00022849"/>
    </source>
</evidence>
<dbReference type="Gene3D" id="3.40.50.300">
    <property type="entry name" value="P-loop containing nucleotide triphosphate hydrolases"/>
    <property type="match status" value="1"/>
</dbReference>
<evidence type="ECO:0000256" key="7">
    <source>
        <dbReference type="ARBA" id="ARBA00059736"/>
    </source>
</evidence>
<keyword evidence="2" id="KW-0547">Nucleotide-binding</keyword>
<dbReference type="Pfam" id="PF17886">
    <property type="entry name" value="ArsA_HSP20"/>
    <property type="match status" value="1"/>
</dbReference>
<accession>A0A0P1M527</accession>
<comment type="function">
    <text evidence="7">Anion-transporting ATPase. Catalyzes the extrusion of arsenite.</text>
</comment>
<dbReference type="GO" id="GO:0005524">
    <property type="term" value="F:ATP binding"/>
    <property type="evidence" value="ECO:0007669"/>
    <property type="project" value="UniProtKB-KW"/>
</dbReference>
<accession>A0A0S4MPW9</accession>
<dbReference type="CDD" id="cd00298">
    <property type="entry name" value="ACD_sHsps_p23-like"/>
    <property type="match status" value="1"/>
</dbReference>
<dbReference type="STRING" id="1633631.GCA_001442925_00184"/>
<dbReference type="SUPFAM" id="SSF52540">
    <property type="entry name" value="P-loop containing nucleoside triphosphate hydrolases"/>
    <property type="match status" value="1"/>
</dbReference>
<dbReference type="GO" id="GO:0015446">
    <property type="term" value="F:ATPase-coupled arsenite transmembrane transporter activity"/>
    <property type="evidence" value="ECO:0007669"/>
    <property type="project" value="UniProtKB-EC"/>
</dbReference>
<evidence type="ECO:0000256" key="1">
    <source>
        <dbReference type="ARBA" id="ARBA00011040"/>
    </source>
</evidence>
<name>A0A0P1NWP2_9BACT</name>
<dbReference type="Proteomes" id="UP000182011">
    <property type="component" value="Unassembled WGS sequence"/>
</dbReference>
<feature type="domain" description="ArsA/GET3 Anion-transporting ATPase-like" evidence="9">
    <location>
        <begin position="1"/>
        <end position="302"/>
    </location>
</feature>
<dbReference type="OrthoDB" id="9780677at2"/>
<evidence type="ECO:0000256" key="5">
    <source>
        <dbReference type="ARBA" id="ARBA00022967"/>
    </source>
</evidence>
<dbReference type="PANTHER" id="PTHR10803">
    <property type="entry name" value="ARSENICAL PUMP-DRIVING ATPASE ARSENITE-TRANSLOCATING ATPASE"/>
    <property type="match status" value="1"/>
</dbReference>
<evidence type="ECO:0000256" key="6">
    <source>
        <dbReference type="ARBA" id="ARBA00052296"/>
    </source>
</evidence>
<dbReference type="EC" id="7.3.2.7" evidence="8"/>
<keyword evidence="5" id="KW-1278">Translocase</keyword>
<dbReference type="FunFam" id="3.40.50.300:FF:001801">
    <property type="entry name" value="Putative arsenical pump-driving ATPase"/>
    <property type="match status" value="1"/>
</dbReference>
<accession>A0A0P1M678</accession>
<proteinExistence type="inferred from homology"/>
<dbReference type="GO" id="GO:0016887">
    <property type="term" value="F:ATP hydrolysis activity"/>
    <property type="evidence" value="ECO:0007669"/>
    <property type="project" value="InterPro"/>
</dbReference>
<gene>
    <name evidence="11" type="ORF">JGI4_00184</name>
</gene>
<accession>A0A0P1M5Z6</accession>
<feature type="domain" description="ArsA HSP20-like" evidence="10">
    <location>
        <begin position="323"/>
        <end position="385"/>
    </location>
</feature>
<sequence>MRIIIYTGKGGVGKTTVSAATGVLCAELGYKTIVLSTDPAHSLSDSIGKKIGKNPVKVTDRLWAQEIDVTEELRINWDKIQGFIVKFLSYQGFDKFIAEEFAIFPGLEELFSLLKINEYYEKESYDVIIADCAPTANTIRMLSFPDIVSWYMEKFFPLERKLVKTIKPVAEKVVKFPLPSDDVYAQVEELYKKIEYTKKTLTNPKISSVRLVVNAEKMVIKESQRAYTYLNLFEFPVDLVIVNKVFPDEISDRYFKKWKFTQAKHIDTVREAFDPIPIKISFLHDDEITGLNKLLKFAQNLFKDEDPTKIYYYEKPMQIEERNGRYFLKLKMPIFTKKEVNIWIKNDELIIELPSFRRNIFLPYTLVTSKIKEAKLNDGVLTIEFEKTKQD</sequence>
<dbReference type="Gene3D" id="2.60.40.790">
    <property type="match status" value="1"/>
</dbReference>
<dbReference type="SUPFAM" id="SSF49764">
    <property type="entry name" value="HSP20-like chaperones"/>
    <property type="match status" value="1"/>
</dbReference>
<dbReference type="InterPro" id="IPR016300">
    <property type="entry name" value="ATPase_ArsA/GET3"/>
</dbReference>
<accession>A0A0P1MQH3</accession>
<evidence type="ECO:0000259" key="10">
    <source>
        <dbReference type="Pfam" id="PF17886"/>
    </source>
</evidence>
<protein>
    <recommendedName>
        <fullName evidence="8">arsenite-transporting ATPase</fullName>
        <ecNumber evidence="8">7.3.2.7</ecNumber>
    </recommendedName>
</protein>
<dbReference type="InterPro" id="IPR027417">
    <property type="entry name" value="P-loop_NTPase"/>
</dbReference>
<evidence type="ECO:0000259" key="9">
    <source>
        <dbReference type="Pfam" id="PF02374"/>
    </source>
</evidence>
<evidence type="ECO:0000313" key="12">
    <source>
        <dbReference type="Proteomes" id="UP000182011"/>
    </source>
</evidence>
<evidence type="ECO:0000256" key="3">
    <source>
        <dbReference type="ARBA" id="ARBA00022840"/>
    </source>
</evidence>
<dbReference type="CDD" id="cd02035">
    <property type="entry name" value="ArsA"/>
    <property type="match status" value="1"/>
</dbReference>
<dbReference type="Pfam" id="PF02374">
    <property type="entry name" value="ArsA_ATPase"/>
    <property type="match status" value="1"/>
</dbReference>
<dbReference type="AlphaFoldDB" id="A0A0P1NWP2"/>
<dbReference type="InterPro" id="IPR008978">
    <property type="entry name" value="HSP20-like_chaperone"/>
</dbReference>
<dbReference type="PANTHER" id="PTHR10803:SF3">
    <property type="entry name" value="ATPASE GET3"/>
    <property type="match status" value="1"/>
</dbReference>
<accession>A0A0P1LL80</accession>
<comment type="similarity">
    <text evidence="1">Belongs to the arsA ATPase family.</text>
</comment>
<evidence type="ECO:0000313" key="11">
    <source>
        <dbReference type="EMBL" id="CUU01088.1"/>
    </source>
</evidence>
<dbReference type="NCBIfam" id="TIGR00345">
    <property type="entry name" value="GET3_arsA_TRC40"/>
    <property type="match status" value="1"/>
</dbReference>
<dbReference type="RefSeq" id="WP_047134689.1">
    <property type="nucleotide sequence ID" value="NZ_CZVL01000021.1"/>
</dbReference>
<dbReference type="InterPro" id="IPR040612">
    <property type="entry name" value="ArsA_HSP20-like"/>
</dbReference>
<accession>A0A0P1P547</accession>
<accession>A0A0N7MPQ2</accession>
<accession>A0A0P1NWP2</accession>
<keyword evidence="3 11" id="KW-0067">ATP-binding</keyword>